<evidence type="ECO:0000256" key="3">
    <source>
        <dbReference type="ARBA" id="ARBA00022553"/>
    </source>
</evidence>
<dbReference type="Gene3D" id="3.30.559.30">
    <property type="entry name" value="Nonribosomal peptide synthetase, condensation domain"/>
    <property type="match status" value="1"/>
</dbReference>
<protein>
    <submittedName>
        <fullName evidence="6">Condensation protein</fullName>
    </submittedName>
</protein>
<evidence type="ECO:0000256" key="4">
    <source>
        <dbReference type="SAM" id="MobiDB-lite"/>
    </source>
</evidence>
<reference evidence="6 8" key="1">
    <citation type="submission" date="2018-04" db="EMBL/GenBank/DDBJ databases">
        <title>Brenneria corticis sp.nov.</title>
        <authorList>
            <person name="Li Y."/>
        </authorList>
    </citation>
    <scope>NUCLEOTIDE SEQUENCE [LARGE SCALE GENOMIC DNA]</scope>
    <source>
        <strain evidence="6 8">LMG 2694</strain>
    </source>
</reference>
<comment type="cofactor">
    <cofactor evidence="1">
        <name>pantetheine 4'-phosphate</name>
        <dbReference type="ChEBI" id="CHEBI:47942"/>
    </cofactor>
</comment>
<dbReference type="PANTHER" id="PTHR45527">
    <property type="entry name" value="NONRIBOSOMAL PEPTIDE SYNTHETASE"/>
    <property type="match status" value="1"/>
</dbReference>
<dbReference type="SUPFAM" id="SSF47336">
    <property type="entry name" value="ACP-like"/>
    <property type="match status" value="2"/>
</dbReference>
<dbReference type="Proteomes" id="UP000295985">
    <property type="component" value="Unassembled WGS sequence"/>
</dbReference>
<dbReference type="PANTHER" id="PTHR45527:SF1">
    <property type="entry name" value="FATTY ACID SYNTHASE"/>
    <property type="match status" value="1"/>
</dbReference>
<dbReference type="GO" id="GO:0005737">
    <property type="term" value="C:cytoplasm"/>
    <property type="evidence" value="ECO:0007669"/>
    <property type="project" value="TreeGrafter"/>
</dbReference>
<evidence type="ECO:0000256" key="2">
    <source>
        <dbReference type="ARBA" id="ARBA00022450"/>
    </source>
</evidence>
<keyword evidence="3" id="KW-0597">Phosphoprotein</keyword>
<dbReference type="AlphaFoldDB" id="A0A2U1UQV0"/>
<dbReference type="RefSeq" id="WP_009113494.1">
    <property type="nucleotide sequence ID" value="NZ_CP034036.1"/>
</dbReference>
<dbReference type="InterPro" id="IPR036736">
    <property type="entry name" value="ACP-like_sf"/>
</dbReference>
<dbReference type="Proteomes" id="UP000303847">
    <property type="component" value="Chromosome"/>
</dbReference>
<dbReference type="SUPFAM" id="SSF52777">
    <property type="entry name" value="CoA-dependent acyltransferases"/>
    <property type="match status" value="3"/>
</dbReference>
<dbReference type="InterPro" id="IPR006162">
    <property type="entry name" value="Ppantetheine_attach_site"/>
</dbReference>
<keyword evidence="2" id="KW-0596">Phosphopantetheine</keyword>
<feature type="region of interest" description="Disordered" evidence="4">
    <location>
        <begin position="431"/>
        <end position="453"/>
    </location>
</feature>
<accession>A0A2U1UQV0</accession>
<evidence type="ECO:0000313" key="7">
    <source>
        <dbReference type="EMBL" id="QCR05221.1"/>
    </source>
</evidence>
<gene>
    <name evidence="6" type="ORF">DDT54_10730</name>
    <name evidence="7" type="ORF">EH206_14125</name>
</gene>
<evidence type="ECO:0000313" key="6">
    <source>
        <dbReference type="EMBL" id="PWC24027.1"/>
    </source>
</evidence>
<dbReference type="Gene3D" id="1.10.1200.10">
    <property type="entry name" value="ACP-like"/>
    <property type="match status" value="2"/>
</dbReference>
<organism evidence="6 8">
    <name type="scientific">Brenneria nigrifluens DSM 30175 = ATCC 13028</name>
    <dbReference type="NCBI Taxonomy" id="1121120"/>
    <lineage>
        <taxon>Bacteria</taxon>
        <taxon>Pseudomonadati</taxon>
        <taxon>Pseudomonadota</taxon>
        <taxon>Gammaproteobacteria</taxon>
        <taxon>Enterobacterales</taxon>
        <taxon>Pectobacteriaceae</taxon>
        <taxon>Brenneria</taxon>
    </lineage>
</organism>
<feature type="domain" description="Carrier" evidence="5">
    <location>
        <begin position="1012"/>
        <end position="1088"/>
    </location>
</feature>
<dbReference type="InterPro" id="IPR009081">
    <property type="entry name" value="PP-bd_ACP"/>
</dbReference>
<dbReference type="Pfam" id="PF00550">
    <property type="entry name" value="PP-binding"/>
    <property type="match status" value="2"/>
</dbReference>
<dbReference type="Gene3D" id="3.30.559.10">
    <property type="entry name" value="Chloramphenicol acetyltransferase-like domain"/>
    <property type="match status" value="2"/>
</dbReference>
<dbReference type="GO" id="GO:0003824">
    <property type="term" value="F:catalytic activity"/>
    <property type="evidence" value="ECO:0007669"/>
    <property type="project" value="InterPro"/>
</dbReference>
<evidence type="ECO:0000313" key="9">
    <source>
        <dbReference type="Proteomes" id="UP000303847"/>
    </source>
</evidence>
<evidence type="ECO:0000256" key="1">
    <source>
        <dbReference type="ARBA" id="ARBA00001957"/>
    </source>
</evidence>
<name>A0A2U1UQV0_9GAMM</name>
<dbReference type="EMBL" id="CP034036">
    <property type="protein sequence ID" value="QCR05221.1"/>
    <property type="molecule type" value="Genomic_DNA"/>
</dbReference>
<dbReference type="GO" id="GO:0043041">
    <property type="term" value="P:amino acid activation for nonribosomal peptide biosynthetic process"/>
    <property type="evidence" value="ECO:0007669"/>
    <property type="project" value="TreeGrafter"/>
</dbReference>
<dbReference type="InterPro" id="IPR001242">
    <property type="entry name" value="Condensation_dom"/>
</dbReference>
<dbReference type="EMBL" id="QDKK01000016">
    <property type="protein sequence ID" value="PWC24027.1"/>
    <property type="molecule type" value="Genomic_DNA"/>
</dbReference>
<feature type="region of interest" description="Disordered" evidence="4">
    <location>
        <begin position="1"/>
        <end position="37"/>
    </location>
</feature>
<dbReference type="InterPro" id="IPR023213">
    <property type="entry name" value="CAT-like_dom_sf"/>
</dbReference>
<feature type="domain" description="Carrier" evidence="5">
    <location>
        <begin position="456"/>
        <end position="531"/>
    </location>
</feature>
<sequence length="1092" mass="118080">MTDDFDHGTADDKARKTPAGDDGAIADEKPGDGQPLTPFEERAWLRHQQYQYTPDQLALAWRLGPAVRPGRLAGALEAVLRVVPGLNVRYRFDEQGELRKFSVSPVIQPIAIEAIAVEEQAIAALLREQDKPCELHLEPPVRFLLFIGGPHGVILGAVAHAILGKQLSWTQILTALSAIYNGRPLPAHLRPAAQAGLTEGIWLANRGGRINLPGLYRDEARGAGEIVDFGQSRSRHTGAATRYGATLDAARLVPFMPPDGEPPSRLTALAVLFGCYLSAAGAGEEVTVGLPCADAGAEQAADDERLPEVKVRDNGRPLRERVAQAQADLASDGERSETLADAPDSPVRVIRLLDPSPSLRLAGVAAVRIPLPPARCCVDLALAVGDGPGETLSLELIAGPRVSPHIGGFLLERFVAWLAGPEAASPAAVNLPGAAAGGGQQEDEALPAAPPGSDGVQQDGIADLILAEFREALASPQMSLDDDFFDFGGHSLIATRVIGRLLSGRDIEIHINDLFSHPTARGLAALARRGDGLSAASSAAPTAHGDAAIAPLSLAQESLWKAYAAFEFGDIFNIPFALRFLDPVDETAFRQALLDVLERHSGLRTLFGEEQGGVRQRIVALGDLPHYQWFGYSHQCAAHDWRAALAQEAGHRFNLAAELPLRVRFMRDDESGQQILSLLFHHIVLDEWSVNLLMDELAYAYPCRAANRSPVWHNRPAPFHKFAIEQHKAGLNQAHLDYWVESLRGVKRGKPLFEAAATAENGGAPPSSAGGWVELKMERAVADGLYRLAREQGASLFNVAYAGIAAALHALGAPDDLVIGTSASGRNDARFFDTIGYFTTVVAHRLRFSAGMTLAALIEQVKNNINHSMPYTDVPIDLVEEALPDGDSPDGRHIFEVFIQLHAKNKLNGCFTLHDGSRVSFRQVDPQKSESLLGLQFEVMEEIIAGETSIRVLMSYRSQHYDAARVDLIAATLTRVFARLAEKRAAQLPLASLLPPPEAENPASLVAAPDAMTPGWDKARLRELLLPMLDADGEDIGDDENLLEYGLDSVRIMSLIAHWRSEGYEVDFVSLMKNPTLNGWRLLLAEGKDNLV</sequence>
<proteinExistence type="predicted"/>
<dbReference type="GO" id="GO:0044550">
    <property type="term" value="P:secondary metabolite biosynthetic process"/>
    <property type="evidence" value="ECO:0007669"/>
    <property type="project" value="TreeGrafter"/>
</dbReference>
<dbReference type="OrthoDB" id="9757559at2"/>
<reference evidence="7 9" key="2">
    <citation type="submission" date="2018-11" db="EMBL/GenBank/DDBJ databases">
        <title>Genome sequences of Brenneria nigrifluens and Brenneria rubrifaciens.</title>
        <authorList>
            <person name="Poret-Peterson A.T."/>
            <person name="McClean A.E."/>
            <person name="Kluepfel D.A."/>
        </authorList>
    </citation>
    <scope>NUCLEOTIDE SEQUENCE [LARGE SCALE GENOMIC DNA]</scope>
    <source>
        <strain evidence="7 9">ATCC 13028</strain>
    </source>
</reference>
<evidence type="ECO:0000259" key="5">
    <source>
        <dbReference type="PROSITE" id="PS50075"/>
    </source>
</evidence>
<dbReference type="PROSITE" id="PS50075">
    <property type="entry name" value="CARRIER"/>
    <property type="match status" value="2"/>
</dbReference>
<dbReference type="GO" id="GO:0031177">
    <property type="term" value="F:phosphopantetheine binding"/>
    <property type="evidence" value="ECO:0007669"/>
    <property type="project" value="TreeGrafter"/>
</dbReference>
<evidence type="ECO:0000313" key="8">
    <source>
        <dbReference type="Proteomes" id="UP000295985"/>
    </source>
</evidence>
<keyword evidence="9" id="KW-1185">Reference proteome</keyword>
<dbReference type="Pfam" id="PF00668">
    <property type="entry name" value="Condensation"/>
    <property type="match status" value="1"/>
</dbReference>
<feature type="compositionally biased region" description="Basic and acidic residues" evidence="4">
    <location>
        <begin position="1"/>
        <end position="19"/>
    </location>
</feature>
<dbReference type="PROSITE" id="PS00012">
    <property type="entry name" value="PHOSPHOPANTETHEINE"/>
    <property type="match status" value="1"/>
</dbReference>